<organism evidence="1 2">
    <name type="scientific">Dendrothele bispora (strain CBS 962.96)</name>
    <dbReference type="NCBI Taxonomy" id="1314807"/>
    <lineage>
        <taxon>Eukaryota</taxon>
        <taxon>Fungi</taxon>
        <taxon>Dikarya</taxon>
        <taxon>Basidiomycota</taxon>
        <taxon>Agaricomycotina</taxon>
        <taxon>Agaricomycetes</taxon>
        <taxon>Agaricomycetidae</taxon>
        <taxon>Agaricales</taxon>
        <taxon>Agaricales incertae sedis</taxon>
        <taxon>Dendrothele</taxon>
    </lineage>
</organism>
<name>A0A4S8M6J5_DENBC</name>
<evidence type="ECO:0000313" key="2">
    <source>
        <dbReference type="Proteomes" id="UP000297245"/>
    </source>
</evidence>
<accession>A0A4S8M6J5</accession>
<gene>
    <name evidence="1" type="ORF">K435DRAFT_857242</name>
</gene>
<dbReference type="Proteomes" id="UP000297245">
    <property type="component" value="Unassembled WGS sequence"/>
</dbReference>
<protein>
    <submittedName>
        <fullName evidence="1">Uncharacterized protein</fullName>
    </submittedName>
</protein>
<sequence length="55" mass="6263">MDMEIGSQSFNIRCVINQVDNIYSVVQSTRALVQEMQEISDPAKNYVRPYSGHIS</sequence>
<dbReference type="AlphaFoldDB" id="A0A4S8M6J5"/>
<reference evidence="1 2" key="1">
    <citation type="journal article" date="2019" name="Nat. Ecol. Evol.">
        <title>Megaphylogeny resolves global patterns of mushroom evolution.</title>
        <authorList>
            <person name="Varga T."/>
            <person name="Krizsan K."/>
            <person name="Foldi C."/>
            <person name="Dima B."/>
            <person name="Sanchez-Garcia M."/>
            <person name="Sanchez-Ramirez S."/>
            <person name="Szollosi G.J."/>
            <person name="Szarkandi J.G."/>
            <person name="Papp V."/>
            <person name="Albert L."/>
            <person name="Andreopoulos W."/>
            <person name="Angelini C."/>
            <person name="Antonin V."/>
            <person name="Barry K.W."/>
            <person name="Bougher N.L."/>
            <person name="Buchanan P."/>
            <person name="Buyck B."/>
            <person name="Bense V."/>
            <person name="Catcheside P."/>
            <person name="Chovatia M."/>
            <person name="Cooper J."/>
            <person name="Damon W."/>
            <person name="Desjardin D."/>
            <person name="Finy P."/>
            <person name="Geml J."/>
            <person name="Haridas S."/>
            <person name="Hughes K."/>
            <person name="Justo A."/>
            <person name="Karasinski D."/>
            <person name="Kautmanova I."/>
            <person name="Kiss B."/>
            <person name="Kocsube S."/>
            <person name="Kotiranta H."/>
            <person name="LaButti K.M."/>
            <person name="Lechner B.E."/>
            <person name="Liimatainen K."/>
            <person name="Lipzen A."/>
            <person name="Lukacs Z."/>
            <person name="Mihaltcheva S."/>
            <person name="Morgado L.N."/>
            <person name="Niskanen T."/>
            <person name="Noordeloos M.E."/>
            <person name="Ohm R.A."/>
            <person name="Ortiz-Santana B."/>
            <person name="Ovrebo C."/>
            <person name="Racz N."/>
            <person name="Riley R."/>
            <person name="Savchenko A."/>
            <person name="Shiryaev A."/>
            <person name="Soop K."/>
            <person name="Spirin V."/>
            <person name="Szebenyi C."/>
            <person name="Tomsovsky M."/>
            <person name="Tulloss R.E."/>
            <person name="Uehling J."/>
            <person name="Grigoriev I.V."/>
            <person name="Vagvolgyi C."/>
            <person name="Papp T."/>
            <person name="Martin F.M."/>
            <person name="Miettinen O."/>
            <person name="Hibbett D.S."/>
            <person name="Nagy L.G."/>
        </authorList>
    </citation>
    <scope>NUCLEOTIDE SEQUENCE [LARGE SCALE GENOMIC DNA]</scope>
    <source>
        <strain evidence="1 2">CBS 962.96</strain>
    </source>
</reference>
<proteinExistence type="predicted"/>
<dbReference type="EMBL" id="ML179147">
    <property type="protein sequence ID" value="THU97906.1"/>
    <property type="molecule type" value="Genomic_DNA"/>
</dbReference>
<evidence type="ECO:0000313" key="1">
    <source>
        <dbReference type="EMBL" id="THU97906.1"/>
    </source>
</evidence>
<keyword evidence="2" id="KW-1185">Reference proteome</keyword>